<dbReference type="Pfam" id="PF00401">
    <property type="entry name" value="ATP-synt_DE"/>
    <property type="match status" value="1"/>
</dbReference>
<dbReference type="NCBIfam" id="TIGR01216">
    <property type="entry name" value="ATP_synt_epsi"/>
    <property type="match status" value="1"/>
</dbReference>
<dbReference type="SUPFAM" id="SSF46604">
    <property type="entry name" value="Epsilon subunit of F1F0-ATP synthase C-terminal domain"/>
    <property type="match status" value="1"/>
</dbReference>
<dbReference type="InterPro" id="IPR036794">
    <property type="entry name" value="ATP_F1_dsu/esu_C_sf"/>
</dbReference>
<accession>A0A9D1JCR0</accession>
<feature type="domain" description="ATP synthase F1 complex delta/epsilon subunit N-terminal" evidence="12">
    <location>
        <begin position="5"/>
        <end position="82"/>
    </location>
</feature>
<comment type="subcellular location">
    <subcellularLocation>
        <location evidence="1 9">Cell membrane</location>
        <topology evidence="1 9">Peripheral membrane protein</topology>
    </subcellularLocation>
</comment>
<evidence type="ECO:0000256" key="4">
    <source>
        <dbReference type="ARBA" id="ARBA00022475"/>
    </source>
</evidence>
<evidence type="ECO:0000256" key="5">
    <source>
        <dbReference type="ARBA" id="ARBA00023065"/>
    </source>
</evidence>
<dbReference type="GO" id="GO:0045259">
    <property type="term" value="C:proton-transporting ATP synthase complex"/>
    <property type="evidence" value="ECO:0007669"/>
    <property type="project" value="UniProtKB-KW"/>
</dbReference>
<dbReference type="InterPro" id="IPR020546">
    <property type="entry name" value="ATP_synth_F1_dsu/esu_N"/>
</dbReference>
<dbReference type="PANTHER" id="PTHR13822:SF10">
    <property type="entry name" value="ATP SYNTHASE EPSILON CHAIN, CHLOROPLASTIC"/>
    <property type="match status" value="1"/>
</dbReference>
<protein>
    <recommendedName>
        <fullName evidence="9">ATP synthase epsilon chain</fullName>
    </recommendedName>
    <alternativeName>
        <fullName evidence="9">ATP synthase F1 sector epsilon subunit</fullName>
    </alternativeName>
    <alternativeName>
        <fullName evidence="9">F-ATPase epsilon subunit</fullName>
    </alternativeName>
</protein>
<comment type="caution">
    <text evidence="13">The sequence shown here is derived from an EMBL/GenBank/DDBJ whole genome shotgun (WGS) entry which is preliminary data.</text>
</comment>
<keyword evidence="5 9" id="KW-0406">Ion transport</keyword>
<gene>
    <name evidence="9 13" type="primary">atpC</name>
    <name evidence="13" type="ORF">IAC96_02330</name>
</gene>
<dbReference type="GO" id="GO:0005886">
    <property type="term" value="C:plasma membrane"/>
    <property type="evidence" value="ECO:0007669"/>
    <property type="project" value="UniProtKB-SubCell"/>
</dbReference>
<dbReference type="EMBL" id="DVHN01000024">
    <property type="protein sequence ID" value="HIR87766.1"/>
    <property type="molecule type" value="Genomic_DNA"/>
</dbReference>
<evidence type="ECO:0000256" key="7">
    <source>
        <dbReference type="ARBA" id="ARBA00023196"/>
    </source>
</evidence>
<evidence type="ECO:0000259" key="12">
    <source>
        <dbReference type="Pfam" id="PF02823"/>
    </source>
</evidence>
<keyword evidence="6 9" id="KW-0472">Membrane</keyword>
<evidence type="ECO:0000313" key="13">
    <source>
        <dbReference type="EMBL" id="HIR87766.1"/>
    </source>
</evidence>
<dbReference type="Pfam" id="PF02823">
    <property type="entry name" value="ATP-synt_DE_N"/>
    <property type="match status" value="1"/>
</dbReference>
<evidence type="ECO:0000256" key="8">
    <source>
        <dbReference type="ARBA" id="ARBA00023310"/>
    </source>
</evidence>
<keyword evidence="4 9" id="KW-1003">Cell membrane</keyword>
<evidence type="ECO:0000256" key="2">
    <source>
        <dbReference type="ARBA" id="ARBA00005712"/>
    </source>
</evidence>
<dbReference type="HAMAP" id="MF_00530">
    <property type="entry name" value="ATP_synth_epsil_bac"/>
    <property type="match status" value="1"/>
</dbReference>
<keyword evidence="7 9" id="KW-0139">CF(1)</keyword>
<dbReference type="InterPro" id="IPR036771">
    <property type="entry name" value="ATPsynth_dsu/esu_N"/>
</dbReference>
<evidence type="ECO:0000256" key="3">
    <source>
        <dbReference type="ARBA" id="ARBA00022448"/>
    </source>
</evidence>
<proteinExistence type="inferred from homology"/>
<dbReference type="GO" id="GO:0046933">
    <property type="term" value="F:proton-transporting ATP synthase activity, rotational mechanism"/>
    <property type="evidence" value="ECO:0007669"/>
    <property type="project" value="UniProtKB-UniRule"/>
</dbReference>
<feature type="domain" description="ATP synthase epsilon subunit C-terminal" evidence="11">
    <location>
        <begin position="87"/>
        <end position="130"/>
    </location>
</feature>
<keyword evidence="8 9" id="KW-0066">ATP synthesis</keyword>
<evidence type="ECO:0000256" key="10">
    <source>
        <dbReference type="RuleBase" id="RU003656"/>
    </source>
</evidence>
<dbReference type="AlphaFoldDB" id="A0A9D1JCR0"/>
<comment type="subunit">
    <text evidence="9 10">F-type ATPases have 2 components, CF(1) - the catalytic core - and CF(0) - the membrane proton channel. CF(1) has five subunits: alpha(3), beta(3), gamma(1), delta(1), epsilon(1). CF(0) has three main subunits: a, b and c.</text>
</comment>
<sequence length="134" mass="14996">MAEKFHLKVITPERVFYEGETSFVEMNTMEGEVGIYKNHIPTTMLLAPGVLLIHEDDGVKEAALHSGFVEVLQDQVSVLAEIAEWPDEIDLNRANEAKIRAERQLKSGEQTANIMKAEIALKRALTRLEVGGHK</sequence>
<dbReference type="PANTHER" id="PTHR13822">
    <property type="entry name" value="ATP SYNTHASE DELTA/EPSILON CHAIN"/>
    <property type="match status" value="1"/>
</dbReference>
<dbReference type="Proteomes" id="UP000824201">
    <property type="component" value="Unassembled WGS sequence"/>
</dbReference>
<dbReference type="Gene3D" id="1.20.5.440">
    <property type="entry name" value="ATP synthase delta/epsilon subunit, C-terminal domain"/>
    <property type="match status" value="1"/>
</dbReference>
<comment type="function">
    <text evidence="9">Produces ATP from ADP in the presence of a proton gradient across the membrane.</text>
</comment>
<evidence type="ECO:0000256" key="6">
    <source>
        <dbReference type="ARBA" id="ARBA00023136"/>
    </source>
</evidence>
<dbReference type="InterPro" id="IPR001469">
    <property type="entry name" value="ATP_synth_F1_dsu/esu"/>
</dbReference>
<reference evidence="13" key="1">
    <citation type="submission" date="2020-10" db="EMBL/GenBank/DDBJ databases">
        <authorList>
            <person name="Gilroy R."/>
        </authorList>
    </citation>
    <scope>NUCLEOTIDE SEQUENCE</scope>
    <source>
        <strain evidence="13">ChiW13-3771</strain>
    </source>
</reference>
<dbReference type="CDD" id="cd12152">
    <property type="entry name" value="F1-ATPase_delta"/>
    <property type="match status" value="1"/>
</dbReference>
<comment type="similarity">
    <text evidence="2 9 10">Belongs to the ATPase epsilon chain family.</text>
</comment>
<dbReference type="GO" id="GO:0005524">
    <property type="term" value="F:ATP binding"/>
    <property type="evidence" value="ECO:0007669"/>
    <property type="project" value="UniProtKB-UniRule"/>
</dbReference>
<organism evidence="13 14">
    <name type="scientific">Candidatus Fimimorpha faecalis</name>
    <dbReference type="NCBI Taxonomy" id="2840824"/>
    <lineage>
        <taxon>Bacteria</taxon>
        <taxon>Bacillati</taxon>
        <taxon>Bacillota</taxon>
        <taxon>Clostridia</taxon>
        <taxon>Eubacteriales</taxon>
        <taxon>Candidatus Fimimorpha</taxon>
    </lineage>
</organism>
<keyword evidence="3 9" id="KW-0813">Transport</keyword>
<evidence type="ECO:0000256" key="1">
    <source>
        <dbReference type="ARBA" id="ARBA00004202"/>
    </source>
</evidence>
<reference evidence="13" key="2">
    <citation type="journal article" date="2021" name="PeerJ">
        <title>Extensive microbial diversity within the chicken gut microbiome revealed by metagenomics and culture.</title>
        <authorList>
            <person name="Gilroy R."/>
            <person name="Ravi A."/>
            <person name="Getino M."/>
            <person name="Pursley I."/>
            <person name="Horton D.L."/>
            <person name="Alikhan N.F."/>
            <person name="Baker D."/>
            <person name="Gharbi K."/>
            <person name="Hall N."/>
            <person name="Watson M."/>
            <person name="Adriaenssens E.M."/>
            <person name="Foster-Nyarko E."/>
            <person name="Jarju S."/>
            <person name="Secka A."/>
            <person name="Antonio M."/>
            <person name="Oren A."/>
            <person name="Chaudhuri R.R."/>
            <person name="La Ragione R."/>
            <person name="Hildebrand F."/>
            <person name="Pallen M.J."/>
        </authorList>
    </citation>
    <scope>NUCLEOTIDE SEQUENCE</scope>
    <source>
        <strain evidence="13">ChiW13-3771</strain>
    </source>
</reference>
<evidence type="ECO:0000313" key="14">
    <source>
        <dbReference type="Proteomes" id="UP000824201"/>
    </source>
</evidence>
<name>A0A9D1JCR0_9FIRM</name>
<evidence type="ECO:0000259" key="11">
    <source>
        <dbReference type="Pfam" id="PF00401"/>
    </source>
</evidence>
<evidence type="ECO:0000256" key="9">
    <source>
        <dbReference type="HAMAP-Rule" id="MF_00530"/>
    </source>
</evidence>
<dbReference type="SUPFAM" id="SSF51344">
    <property type="entry name" value="Epsilon subunit of F1F0-ATP synthase N-terminal domain"/>
    <property type="match status" value="1"/>
</dbReference>
<dbReference type="Gene3D" id="2.60.15.10">
    <property type="entry name" value="F0F1 ATP synthase delta/epsilon subunit, N-terminal"/>
    <property type="match status" value="1"/>
</dbReference>
<dbReference type="InterPro" id="IPR020547">
    <property type="entry name" value="ATP_synth_F1_esu_C"/>
</dbReference>
<keyword evidence="9" id="KW-0375">Hydrogen ion transport</keyword>